<keyword evidence="7 8" id="KW-0472">Membrane</keyword>
<keyword evidence="6 8" id="KW-1133">Transmembrane helix</keyword>
<dbReference type="InterPro" id="IPR011701">
    <property type="entry name" value="MFS"/>
</dbReference>
<feature type="transmembrane region" description="Helical" evidence="8">
    <location>
        <begin position="437"/>
        <end position="455"/>
    </location>
</feature>
<comment type="caution">
    <text evidence="10">The sequence shown here is derived from an EMBL/GenBank/DDBJ whole genome shotgun (WGS) entry which is preliminary data.</text>
</comment>
<sequence>MTKKNSLGSIAFVLIIGAIAPMLDTTMTNIAISTIMNDLNTSVGTAQWVTTGYVLTLGIVILFTGWAVDKFDGKKLYISGLLIFLVGSIISGMANNITILMVGRLIQGAGSGIIIPLLTTLIIRAANGVGLGKLAATIGLPMVVIPILGPTVGGYIIDQLNWHWIFYINIPIVAIALVLILIFMPHFEPLKKDSKLDWIGFIILSGMFSGLLVGIVNFSSHNTFSSLDVLLPIFLGLDLLVAYVFYAHKYPQRALVNLNMFKVPNFSGSTVILLMSGVAVNGAMFILPLYLQNVRGLSVIWSGTYLIAQGLGLLVTRTQVGKLTDSIGARWVVLGSIAIAVISTIPFVYFDANTSKYLILIALFVRGMAQGGLTIPVMADSYINIPKEQIAQATTATRMLQNVGGAFGSAVLATVIQNQTNGLVPTVSNLTSAYHTAFVWSIVITLAAAIPAWFLTHHTAIAKNSELAGEK</sequence>
<dbReference type="RefSeq" id="WP_010622663.1">
    <property type="nucleotide sequence ID" value="NZ_AZGF01000014.1"/>
</dbReference>
<dbReference type="eggNOG" id="COG2814">
    <property type="taxonomic scope" value="Bacteria"/>
</dbReference>
<feature type="transmembrane region" description="Helical" evidence="8">
    <location>
        <begin position="297"/>
        <end position="316"/>
    </location>
</feature>
<dbReference type="EMBL" id="AZGF01000014">
    <property type="protein sequence ID" value="KRM11821.1"/>
    <property type="molecule type" value="Genomic_DNA"/>
</dbReference>
<dbReference type="InterPro" id="IPR020846">
    <property type="entry name" value="MFS_dom"/>
</dbReference>
<dbReference type="GO" id="GO:0022857">
    <property type="term" value="F:transmembrane transporter activity"/>
    <property type="evidence" value="ECO:0007669"/>
    <property type="project" value="InterPro"/>
</dbReference>
<dbReference type="InterPro" id="IPR004638">
    <property type="entry name" value="EmrB-like"/>
</dbReference>
<feature type="transmembrane region" description="Helical" evidence="8">
    <location>
        <begin position="135"/>
        <end position="157"/>
    </location>
</feature>
<dbReference type="Proteomes" id="UP000051820">
    <property type="component" value="Unassembled WGS sequence"/>
</dbReference>
<dbReference type="SUPFAM" id="SSF103473">
    <property type="entry name" value="MFS general substrate transporter"/>
    <property type="match status" value="1"/>
</dbReference>
<evidence type="ECO:0000256" key="1">
    <source>
        <dbReference type="ARBA" id="ARBA00004651"/>
    </source>
</evidence>
<dbReference type="PANTHER" id="PTHR42718">
    <property type="entry name" value="MAJOR FACILITATOR SUPERFAMILY MULTIDRUG TRANSPORTER MFSC"/>
    <property type="match status" value="1"/>
</dbReference>
<dbReference type="Gene3D" id="1.20.1250.20">
    <property type="entry name" value="MFS general substrate transporter like domains"/>
    <property type="match status" value="1"/>
</dbReference>
<dbReference type="Gene3D" id="1.20.1720.10">
    <property type="entry name" value="Multidrug resistance protein D"/>
    <property type="match status" value="1"/>
</dbReference>
<feature type="transmembrane region" description="Helical" evidence="8">
    <location>
        <begin position="266"/>
        <end position="291"/>
    </location>
</feature>
<keyword evidence="3" id="KW-0813">Transport</keyword>
<protein>
    <submittedName>
        <fullName evidence="10">Major facilitator superfamily permease</fullName>
    </submittedName>
</protein>
<comment type="similarity">
    <text evidence="2">Belongs to the major facilitator superfamily. EmrB family.</text>
</comment>
<evidence type="ECO:0000256" key="2">
    <source>
        <dbReference type="ARBA" id="ARBA00008537"/>
    </source>
</evidence>
<accession>A0A0R1W2I8</accession>
<dbReference type="OrthoDB" id="9816041at2"/>
<evidence type="ECO:0000256" key="3">
    <source>
        <dbReference type="ARBA" id="ARBA00022448"/>
    </source>
</evidence>
<keyword evidence="4" id="KW-1003">Cell membrane</keyword>
<feature type="transmembrane region" description="Helical" evidence="8">
    <location>
        <begin position="163"/>
        <end position="184"/>
    </location>
</feature>
<dbReference type="STRING" id="1423807.FD16_GL000491"/>
<evidence type="ECO:0000256" key="8">
    <source>
        <dbReference type="SAM" id="Phobius"/>
    </source>
</evidence>
<reference evidence="10 11" key="1">
    <citation type="journal article" date="2015" name="Genome Announc.">
        <title>Expanding the biotechnology potential of lactobacilli through comparative genomics of 213 strains and associated genera.</title>
        <authorList>
            <person name="Sun Z."/>
            <person name="Harris H.M."/>
            <person name="McCann A."/>
            <person name="Guo C."/>
            <person name="Argimon S."/>
            <person name="Zhang W."/>
            <person name="Yang X."/>
            <person name="Jeffery I.B."/>
            <person name="Cooney J.C."/>
            <person name="Kagawa T.F."/>
            <person name="Liu W."/>
            <person name="Song Y."/>
            <person name="Salvetti E."/>
            <person name="Wrobel A."/>
            <person name="Rasinkangas P."/>
            <person name="Parkhill J."/>
            <person name="Rea M.C."/>
            <person name="O'Sullivan O."/>
            <person name="Ritari J."/>
            <person name="Douillard F.P."/>
            <person name="Paul Ross R."/>
            <person name="Yang R."/>
            <person name="Briner A.E."/>
            <person name="Felis G.E."/>
            <person name="de Vos W.M."/>
            <person name="Barrangou R."/>
            <person name="Klaenhammer T.R."/>
            <person name="Caufield P.W."/>
            <person name="Cui Y."/>
            <person name="Zhang H."/>
            <person name="O'Toole P.W."/>
        </authorList>
    </citation>
    <scope>NUCLEOTIDE SEQUENCE [LARGE SCALE GENOMIC DNA]</scope>
    <source>
        <strain evidence="10 11">DSM 5007</strain>
    </source>
</reference>
<evidence type="ECO:0000259" key="9">
    <source>
        <dbReference type="PROSITE" id="PS50850"/>
    </source>
</evidence>
<evidence type="ECO:0000256" key="4">
    <source>
        <dbReference type="ARBA" id="ARBA00022475"/>
    </source>
</evidence>
<dbReference type="PROSITE" id="PS50850">
    <property type="entry name" value="MFS"/>
    <property type="match status" value="1"/>
</dbReference>
<feature type="domain" description="Major facilitator superfamily (MFS) profile" evidence="9">
    <location>
        <begin position="10"/>
        <end position="460"/>
    </location>
</feature>
<feature type="transmembrane region" description="Helical" evidence="8">
    <location>
        <begin position="48"/>
        <end position="68"/>
    </location>
</feature>
<evidence type="ECO:0000256" key="5">
    <source>
        <dbReference type="ARBA" id="ARBA00022692"/>
    </source>
</evidence>
<gene>
    <name evidence="10" type="ORF">FD16_GL000491</name>
</gene>
<dbReference type="CDD" id="cd17503">
    <property type="entry name" value="MFS_LmrB_MDR_like"/>
    <property type="match status" value="1"/>
</dbReference>
<feature type="transmembrane region" description="Helical" evidence="8">
    <location>
        <begin position="80"/>
        <end position="99"/>
    </location>
</feature>
<dbReference type="NCBIfam" id="TIGR00711">
    <property type="entry name" value="efflux_EmrB"/>
    <property type="match status" value="1"/>
</dbReference>
<dbReference type="InterPro" id="IPR036259">
    <property type="entry name" value="MFS_trans_sf"/>
</dbReference>
<evidence type="ECO:0000313" key="10">
    <source>
        <dbReference type="EMBL" id="KRM11821.1"/>
    </source>
</evidence>
<feature type="transmembrane region" description="Helical" evidence="8">
    <location>
        <begin position="196"/>
        <end position="217"/>
    </location>
</feature>
<proteinExistence type="inferred from homology"/>
<name>A0A0R1W2I8_9LACO</name>
<dbReference type="Pfam" id="PF07690">
    <property type="entry name" value="MFS_1"/>
    <property type="match status" value="1"/>
</dbReference>
<feature type="transmembrane region" description="Helical" evidence="8">
    <location>
        <begin position="229"/>
        <end position="246"/>
    </location>
</feature>
<comment type="subcellular location">
    <subcellularLocation>
        <location evidence="1">Cell membrane</location>
        <topology evidence="1">Multi-pass membrane protein</topology>
    </subcellularLocation>
</comment>
<evidence type="ECO:0000256" key="7">
    <source>
        <dbReference type="ARBA" id="ARBA00023136"/>
    </source>
</evidence>
<keyword evidence="5 8" id="KW-0812">Transmembrane</keyword>
<evidence type="ECO:0000256" key="6">
    <source>
        <dbReference type="ARBA" id="ARBA00022989"/>
    </source>
</evidence>
<feature type="transmembrane region" description="Helical" evidence="8">
    <location>
        <begin position="12"/>
        <end position="36"/>
    </location>
</feature>
<feature type="transmembrane region" description="Helical" evidence="8">
    <location>
        <begin position="328"/>
        <end position="350"/>
    </location>
</feature>
<dbReference type="PANTHER" id="PTHR42718:SF9">
    <property type="entry name" value="MAJOR FACILITATOR SUPERFAMILY MULTIDRUG TRANSPORTER MFSC"/>
    <property type="match status" value="1"/>
</dbReference>
<dbReference type="PATRIC" id="fig|1423807.3.peg.499"/>
<dbReference type="GO" id="GO:0005886">
    <property type="term" value="C:plasma membrane"/>
    <property type="evidence" value="ECO:0007669"/>
    <property type="project" value="UniProtKB-SubCell"/>
</dbReference>
<feature type="transmembrane region" description="Helical" evidence="8">
    <location>
        <begin position="356"/>
        <end position="378"/>
    </location>
</feature>
<organism evidence="10 11">
    <name type="scientific">Paucilactobacillus suebicus DSM 5007 = KCTC 3549</name>
    <dbReference type="NCBI Taxonomy" id="1423807"/>
    <lineage>
        <taxon>Bacteria</taxon>
        <taxon>Bacillati</taxon>
        <taxon>Bacillota</taxon>
        <taxon>Bacilli</taxon>
        <taxon>Lactobacillales</taxon>
        <taxon>Lactobacillaceae</taxon>
        <taxon>Paucilactobacillus</taxon>
    </lineage>
</organism>
<feature type="transmembrane region" description="Helical" evidence="8">
    <location>
        <begin position="105"/>
        <end position="123"/>
    </location>
</feature>
<evidence type="ECO:0000313" key="11">
    <source>
        <dbReference type="Proteomes" id="UP000051820"/>
    </source>
</evidence>
<keyword evidence="11" id="KW-1185">Reference proteome</keyword>
<dbReference type="AlphaFoldDB" id="A0A0R1W2I8"/>